<dbReference type="InterPro" id="IPR026906">
    <property type="entry name" value="LRR_5"/>
</dbReference>
<evidence type="ECO:0000256" key="1">
    <source>
        <dbReference type="SAM" id="SignalP"/>
    </source>
</evidence>
<dbReference type="HOGENOM" id="CLU_034334_6_2_12"/>
<accession>M2BZJ2</accession>
<evidence type="ECO:0000313" key="2">
    <source>
        <dbReference type="EMBL" id="EMB34680.1"/>
    </source>
</evidence>
<dbReference type="RefSeq" id="WP_002686966.1">
    <property type="nucleotide sequence ID" value="NZ_CM001794.1"/>
</dbReference>
<reference evidence="2" key="1">
    <citation type="submission" date="2012-01" db="EMBL/GenBank/DDBJ databases">
        <title>The Genome Sequence of Treponema denticola H1-T.</title>
        <authorList>
            <consortium name="The Broad Institute Genome Sequencing Platform"/>
            <person name="Earl A."/>
            <person name="Ward D."/>
            <person name="Feldgarden M."/>
            <person name="Gevers D."/>
            <person name="Blanton J.M."/>
            <person name="Fenno C.J."/>
            <person name="Baranova O.V."/>
            <person name="Mathney J."/>
            <person name="Dewhirst F.E."/>
            <person name="Izard J."/>
            <person name="Young S.K."/>
            <person name="Zeng Q."/>
            <person name="Gargeya S."/>
            <person name="Fitzgerald M."/>
            <person name="Haas B."/>
            <person name="Abouelleil A."/>
            <person name="Alvarado L."/>
            <person name="Arachchi H.M."/>
            <person name="Berlin A."/>
            <person name="Chapman S.B."/>
            <person name="Gearin G."/>
            <person name="Goldberg J."/>
            <person name="Griggs A."/>
            <person name="Gujja S."/>
            <person name="Hansen M."/>
            <person name="Heiman D."/>
            <person name="Howarth C."/>
            <person name="Larimer J."/>
            <person name="Lui A."/>
            <person name="MacDonald P.J.P."/>
            <person name="McCowen C."/>
            <person name="Montmayeur A."/>
            <person name="Murphy C."/>
            <person name="Neiman D."/>
            <person name="Pearson M."/>
            <person name="Priest M."/>
            <person name="Roberts A."/>
            <person name="Saif S."/>
            <person name="Shea T."/>
            <person name="Sisk P."/>
            <person name="Stolte C."/>
            <person name="Sykes S."/>
            <person name="Wortman J."/>
            <person name="Nusbaum C."/>
            <person name="Birren B."/>
        </authorList>
    </citation>
    <scope>NUCLEOTIDE SEQUENCE [LARGE SCALE GENOMIC DNA]</scope>
    <source>
        <strain evidence="2">H1-T</strain>
    </source>
</reference>
<name>M2BZJ2_TREDN</name>
<protein>
    <recommendedName>
        <fullName evidence="3">Surface antigen BspA</fullName>
    </recommendedName>
</protein>
<gene>
    <name evidence="2" type="ORF">HMPREF9725_00219</name>
</gene>
<dbReference type="InterPro" id="IPR032675">
    <property type="entry name" value="LRR_dom_sf"/>
</dbReference>
<dbReference type="Gene3D" id="3.80.10.10">
    <property type="entry name" value="Ribonuclease Inhibitor"/>
    <property type="match status" value="2"/>
</dbReference>
<sequence>MKFRTHNKKKRGAALITAAVLALVALFGMTGCPNNAGGSGSGGGGGNSSGGGTSTPVYTKVAYGTGGADLKAWLQNNAAAAPAVNYIELTGVTRDHLSGSVGNPSPLGKIIQDSGKKVALKLPETVDQIGGRAFYKCTALVGIDLSACTYLWTGAKIYGYAFADCTELKTVTFGGARFLEIDQFAFAGCTALSSADMSGCPSLEKIDMWAFQDCTALKELRLPKSLKTIGTDAFKNCSSIETLAINCPIKDSIITNLTQKADSAKTLTLGEGVTVIGANAFNFYFLLEEADLSACTTLIRIEANAFFACSQATVKLPESITMIASGSHAFGDSADLNESCCKKVLIKSGAEYDRIKGLVTGSGYPADRIEAY</sequence>
<comment type="caution">
    <text evidence="2">The sequence shown here is derived from an EMBL/GenBank/DDBJ whole genome shotgun (WGS) entry which is preliminary data.</text>
</comment>
<organism evidence="2">
    <name type="scientific">Treponema denticola H1-T</name>
    <dbReference type="NCBI Taxonomy" id="999431"/>
    <lineage>
        <taxon>Bacteria</taxon>
        <taxon>Pseudomonadati</taxon>
        <taxon>Spirochaetota</taxon>
        <taxon>Spirochaetia</taxon>
        <taxon>Spirochaetales</taxon>
        <taxon>Treponemataceae</taxon>
        <taxon>Treponema</taxon>
    </lineage>
</organism>
<dbReference type="InterPro" id="IPR053139">
    <property type="entry name" value="Surface_bspA-like"/>
</dbReference>
<dbReference type="Proteomes" id="UP000011708">
    <property type="component" value="Chromosome"/>
</dbReference>
<dbReference type="PANTHER" id="PTHR45661:SF3">
    <property type="entry name" value="IG-LIKE DOMAIN-CONTAINING PROTEIN"/>
    <property type="match status" value="1"/>
</dbReference>
<keyword evidence="1" id="KW-0732">Signal</keyword>
<dbReference type="EMBL" id="AGDW01000001">
    <property type="protein sequence ID" value="EMB34680.1"/>
    <property type="molecule type" value="Genomic_DNA"/>
</dbReference>
<feature type="chain" id="PRO_5004021531" description="Surface antigen BspA" evidence="1">
    <location>
        <begin position="37"/>
        <end position="372"/>
    </location>
</feature>
<dbReference type="AlphaFoldDB" id="M2BZJ2"/>
<evidence type="ECO:0008006" key="3">
    <source>
        <dbReference type="Google" id="ProtNLM"/>
    </source>
</evidence>
<dbReference type="Pfam" id="PF13306">
    <property type="entry name" value="LRR_5"/>
    <property type="match status" value="1"/>
</dbReference>
<dbReference type="PROSITE" id="PS51257">
    <property type="entry name" value="PROKAR_LIPOPROTEIN"/>
    <property type="match status" value="1"/>
</dbReference>
<proteinExistence type="predicted"/>
<feature type="signal peptide" evidence="1">
    <location>
        <begin position="1"/>
        <end position="36"/>
    </location>
</feature>
<dbReference type="PATRIC" id="fig|999431.4.peg.225"/>
<dbReference type="SUPFAM" id="SSF52058">
    <property type="entry name" value="L domain-like"/>
    <property type="match status" value="1"/>
</dbReference>
<dbReference type="PANTHER" id="PTHR45661">
    <property type="entry name" value="SURFACE ANTIGEN"/>
    <property type="match status" value="1"/>
</dbReference>